<proteinExistence type="predicted"/>
<dbReference type="InterPro" id="IPR027370">
    <property type="entry name" value="Znf-RING_euk"/>
</dbReference>
<gene>
    <name evidence="7" type="primary">LOC116957949</name>
</gene>
<evidence type="ECO:0000256" key="3">
    <source>
        <dbReference type="ARBA" id="ARBA00022833"/>
    </source>
</evidence>
<evidence type="ECO:0000313" key="6">
    <source>
        <dbReference type="Proteomes" id="UP001318040"/>
    </source>
</evidence>
<dbReference type="KEGG" id="pmrn:116957949"/>
<dbReference type="PROSITE" id="PS00518">
    <property type="entry name" value="ZF_RING_1"/>
    <property type="match status" value="1"/>
</dbReference>
<keyword evidence="6" id="KW-1185">Reference proteome</keyword>
<evidence type="ECO:0000259" key="5">
    <source>
        <dbReference type="PROSITE" id="PS50089"/>
    </source>
</evidence>
<keyword evidence="2 4" id="KW-0863">Zinc-finger</keyword>
<dbReference type="InterPro" id="IPR001841">
    <property type="entry name" value="Znf_RING"/>
</dbReference>
<dbReference type="Gene3D" id="4.10.830.40">
    <property type="match status" value="1"/>
</dbReference>
<dbReference type="InterPro" id="IPR017907">
    <property type="entry name" value="Znf_RING_CS"/>
</dbReference>
<evidence type="ECO:0000256" key="2">
    <source>
        <dbReference type="ARBA" id="ARBA00022771"/>
    </source>
</evidence>
<dbReference type="Proteomes" id="UP001318040">
    <property type="component" value="Chromosome 68"/>
</dbReference>
<reference evidence="7" key="1">
    <citation type="submission" date="2025-08" db="UniProtKB">
        <authorList>
            <consortium name="RefSeq"/>
        </authorList>
    </citation>
    <scope>IDENTIFICATION</scope>
    <source>
        <tissue evidence="7">Sperm</tissue>
    </source>
</reference>
<dbReference type="SMART" id="SM00184">
    <property type="entry name" value="RING"/>
    <property type="match status" value="1"/>
</dbReference>
<dbReference type="PROSITE" id="PS50089">
    <property type="entry name" value="ZF_RING_2"/>
    <property type="match status" value="1"/>
</dbReference>
<evidence type="ECO:0000313" key="7">
    <source>
        <dbReference type="RefSeq" id="XP_032836300.1"/>
    </source>
</evidence>
<evidence type="ECO:0000256" key="1">
    <source>
        <dbReference type="ARBA" id="ARBA00022723"/>
    </source>
</evidence>
<dbReference type="RefSeq" id="XP_032836300.1">
    <property type="nucleotide sequence ID" value="XM_032980409.1"/>
</dbReference>
<keyword evidence="1" id="KW-0479">Metal-binding</keyword>
<keyword evidence="3" id="KW-0862">Zinc</keyword>
<dbReference type="Pfam" id="PF13445">
    <property type="entry name" value="zf-RING_UBOX"/>
    <property type="match status" value="1"/>
</dbReference>
<feature type="domain" description="RING-type" evidence="5">
    <location>
        <begin position="16"/>
        <end position="56"/>
    </location>
</feature>
<dbReference type="Gene3D" id="3.30.40.10">
    <property type="entry name" value="Zinc/RING finger domain, C3HC4 (zinc finger)"/>
    <property type="match status" value="1"/>
</dbReference>
<protein>
    <submittedName>
        <fullName evidence="7">E3 ubiquitin/ISG15 ligase TRIM25-like</fullName>
    </submittedName>
</protein>
<organism evidence="6 7">
    <name type="scientific">Petromyzon marinus</name>
    <name type="common">Sea lamprey</name>
    <dbReference type="NCBI Taxonomy" id="7757"/>
    <lineage>
        <taxon>Eukaryota</taxon>
        <taxon>Metazoa</taxon>
        <taxon>Chordata</taxon>
        <taxon>Craniata</taxon>
        <taxon>Vertebrata</taxon>
        <taxon>Cyclostomata</taxon>
        <taxon>Hyperoartia</taxon>
        <taxon>Petromyzontiformes</taxon>
        <taxon>Petromyzontidae</taxon>
        <taxon>Petromyzon</taxon>
    </lineage>
</organism>
<name>A0AAJ7XJ65_PETMA</name>
<dbReference type="PANTHER" id="PTHR25465:SF31">
    <property type="entry name" value="RING-TYPE DOMAIN-CONTAINING PROTEIN"/>
    <property type="match status" value="1"/>
</dbReference>
<dbReference type="InterPro" id="IPR051051">
    <property type="entry name" value="E3_ubiq-ligase_TRIM/RNF"/>
</dbReference>
<evidence type="ECO:0000256" key="4">
    <source>
        <dbReference type="PROSITE-ProRule" id="PRU00175"/>
    </source>
</evidence>
<dbReference type="SUPFAM" id="SSF57850">
    <property type="entry name" value="RING/U-box"/>
    <property type="match status" value="1"/>
</dbReference>
<sequence length="139" mass="15579">MASTTPNEILESELCCSICQDTFVCPSMLYCGHSFCLWCLEAAWETASSLSCRQCRAAFPVRPQMSRDMVLVNLTEQIRVRDGMATAVVCDNCSGGQTPEVKSCLRREMSYCASHLMPYLENPRLSDHLLMVPITNLEE</sequence>
<dbReference type="GO" id="GO:0008270">
    <property type="term" value="F:zinc ion binding"/>
    <property type="evidence" value="ECO:0007669"/>
    <property type="project" value="UniProtKB-KW"/>
</dbReference>
<dbReference type="InterPro" id="IPR013083">
    <property type="entry name" value="Znf_RING/FYVE/PHD"/>
</dbReference>
<accession>A0AAJ7XJ65</accession>
<dbReference type="AlphaFoldDB" id="A0AAJ7XJ65"/>
<dbReference type="PANTHER" id="PTHR25465">
    <property type="entry name" value="B-BOX DOMAIN CONTAINING"/>
    <property type="match status" value="1"/>
</dbReference>